<keyword evidence="6 8" id="KW-1133">Transmembrane helix</keyword>
<accession>A0ABM1DYH8</accession>
<reference evidence="10" key="1">
    <citation type="submission" date="2025-08" db="UniProtKB">
        <authorList>
            <consortium name="RefSeq"/>
        </authorList>
    </citation>
    <scope>IDENTIFICATION</scope>
</reference>
<name>A0ABM1DYH8_PRICU</name>
<protein>
    <submittedName>
        <fullName evidence="10">Uncharacterized protein LOC106807225</fullName>
    </submittedName>
</protein>
<dbReference type="PANTHER" id="PTHR16189:SF6">
    <property type="entry name" value="AMINO ACID TRANSPORTER TRANSMEMBRANE DOMAIN-CONTAINING PROTEIN"/>
    <property type="match status" value="1"/>
</dbReference>
<dbReference type="Pfam" id="PF03222">
    <property type="entry name" value="Trp_Tyr_perm"/>
    <property type="match status" value="1"/>
</dbReference>
<evidence type="ECO:0000256" key="1">
    <source>
        <dbReference type="ARBA" id="ARBA00004429"/>
    </source>
</evidence>
<feature type="transmembrane region" description="Helical" evidence="8">
    <location>
        <begin position="229"/>
        <end position="250"/>
    </location>
</feature>
<evidence type="ECO:0000256" key="3">
    <source>
        <dbReference type="ARBA" id="ARBA00022475"/>
    </source>
</evidence>
<dbReference type="PANTHER" id="PTHR16189">
    <property type="entry name" value="TRANSMEMBRANE PROTEIN 104-RELATED"/>
    <property type="match status" value="1"/>
</dbReference>
<dbReference type="GeneID" id="106807225"/>
<sequence>MALDYVEDEEILVEQLKETAFNRSSSSAAGIDWKVILVYVQCYFVSIATILGTGILGLPVTLAHAGFYPFLLSFLTGFLMQVLLIYLFVELLQKAYAVLNADSEGCSEADNIESVPLHPLRGELGSDDELEDLQNGEILAGHVILPRHGASVKHPNLHSIAALFLGCCSTQAFDVIILIQFVSLLTSYALAGSEAYAAVIGIEHFYVIPVFVWCLTACVVFAHQIIQPVVSVLTLAKGGVLIVTVSAAQLPLQLKYYCSLITSEA</sequence>
<evidence type="ECO:0000256" key="7">
    <source>
        <dbReference type="ARBA" id="ARBA00023136"/>
    </source>
</evidence>
<keyword evidence="2" id="KW-0813">Transport</keyword>
<evidence type="ECO:0000256" key="4">
    <source>
        <dbReference type="ARBA" id="ARBA00022519"/>
    </source>
</evidence>
<dbReference type="Proteomes" id="UP000695022">
    <property type="component" value="Unplaced"/>
</dbReference>
<evidence type="ECO:0000256" key="5">
    <source>
        <dbReference type="ARBA" id="ARBA00022692"/>
    </source>
</evidence>
<feature type="transmembrane region" description="Helical" evidence="8">
    <location>
        <begin position="160"/>
        <end position="183"/>
    </location>
</feature>
<gene>
    <name evidence="10" type="primary">LOC106807225</name>
</gene>
<evidence type="ECO:0000313" key="10">
    <source>
        <dbReference type="RefSeq" id="XP_014664999.1"/>
    </source>
</evidence>
<feature type="transmembrane region" description="Helical" evidence="8">
    <location>
        <begin position="195"/>
        <end position="222"/>
    </location>
</feature>
<dbReference type="RefSeq" id="XP_014664999.1">
    <property type="nucleotide sequence ID" value="XM_014809513.1"/>
</dbReference>
<feature type="transmembrane region" description="Helical" evidence="8">
    <location>
        <begin position="36"/>
        <end position="60"/>
    </location>
</feature>
<keyword evidence="3" id="KW-1003">Cell membrane</keyword>
<keyword evidence="7 8" id="KW-0472">Membrane</keyword>
<keyword evidence="5 8" id="KW-0812">Transmembrane</keyword>
<organism evidence="9 10">
    <name type="scientific">Priapulus caudatus</name>
    <name type="common">Priapulid worm</name>
    <dbReference type="NCBI Taxonomy" id="37621"/>
    <lineage>
        <taxon>Eukaryota</taxon>
        <taxon>Metazoa</taxon>
        <taxon>Ecdysozoa</taxon>
        <taxon>Scalidophora</taxon>
        <taxon>Priapulida</taxon>
        <taxon>Priapulimorpha</taxon>
        <taxon>Priapulimorphida</taxon>
        <taxon>Priapulidae</taxon>
        <taxon>Priapulus</taxon>
    </lineage>
</organism>
<dbReference type="InterPro" id="IPR018227">
    <property type="entry name" value="Amino_acid_transport_2"/>
</dbReference>
<feature type="transmembrane region" description="Helical" evidence="8">
    <location>
        <begin position="66"/>
        <end position="89"/>
    </location>
</feature>
<comment type="subcellular location">
    <subcellularLocation>
        <location evidence="1">Cell inner membrane</location>
        <topology evidence="1">Multi-pass membrane protein</topology>
    </subcellularLocation>
</comment>
<evidence type="ECO:0000256" key="6">
    <source>
        <dbReference type="ARBA" id="ARBA00022989"/>
    </source>
</evidence>
<keyword evidence="4" id="KW-0997">Cell inner membrane</keyword>
<evidence type="ECO:0000256" key="2">
    <source>
        <dbReference type="ARBA" id="ARBA00022448"/>
    </source>
</evidence>
<proteinExistence type="predicted"/>
<keyword evidence="9" id="KW-1185">Reference proteome</keyword>
<evidence type="ECO:0000256" key="8">
    <source>
        <dbReference type="SAM" id="Phobius"/>
    </source>
</evidence>
<evidence type="ECO:0000313" key="9">
    <source>
        <dbReference type="Proteomes" id="UP000695022"/>
    </source>
</evidence>